<feature type="domain" description="Chitin-binding type-2" evidence="2">
    <location>
        <begin position="111"/>
        <end position="179"/>
    </location>
</feature>
<gene>
    <name evidence="3" type="ORF">J437_LFUL003499</name>
</gene>
<evidence type="ECO:0000259" key="2">
    <source>
        <dbReference type="PROSITE" id="PS50940"/>
    </source>
</evidence>
<evidence type="ECO:0000256" key="1">
    <source>
        <dbReference type="SAM" id="MobiDB-lite"/>
    </source>
</evidence>
<dbReference type="Gene3D" id="2.170.140.10">
    <property type="entry name" value="Chitin binding domain"/>
    <property type="match status" value="1"/>
</dbReference>
<dbReference type="EMBL" id="KZ308146">
    <property type="protein sequence ID" value="KAG8222854.1"/>
    <property type="molecule type" value="Genomic_DNA"/>
</dbReference>
<accession>A0A8K0JV82</accession>
<protein>
    <recommendedName>
        <fullName evidence="2">Chitin-binding type-2 domain-containing protein</fullName>
    </recommendedName>
</protein>
<proteinExistence type="predicted"/>
<organism evidence="3 4">
    <name type="scientific">Ladona fulva</name>
    <name type="common">Scarce chaser dragonfly</name>
    <name type="synonym">Libellula fulva</name>
    <dbReference type="NCBI Taxonomy" id="123851"/>
    <lineage>
        <taxon>Eukaryota</taxon>
        <taxon>Metazoa</taxon>
        <taxon>Ecdysozoa</taxon>
        <taxon>Arthropoda</taxon>
        <taxon>Hexapoda</taxon>
        <taxon>Insecta</taxon>
        <taxon>Pterygota</taxon>
        <taxon>Palaeoptera</taxon>
        <taxon>Odonata</taxon>
        <taxon>Epiprocta</taxon>
        <taxon>Anisoptera</taxon>
        <taxon>Libelluloidea</taxon>
        <taxon>Libellulidae</taxon>
        <taxon>Ladona</taxon>
    </lineage>
</organism>
<dbReference type="InterPro" id="IPR036508">
    <property type="entry name" value="Chitin-bd_dom_sf"/>
</dbReference>
<dbReference type="OrthoDB" id="76388at2759"/>
<dbReference type="AlphaFoldDB" id="A0A8K0JV82"/>
<feature type="region of interest" description="Disordered" evidence="1">
    <location>
        <begin position="27"/>
        <end position="101"/>
    </location>
</feature>
<dbReference type="SUPFAM" id="SSF57625">
    <property type="entry name" value="Invertebrate chitin-binding proteins"/>
    <property type="match status" value="1"/>
</dbReference>
<sequence length="179" mass="20128">MPLVFEEEKRVKDIEDDKREGVILEESEEVEVEVTSPKPAIIRRPPARRPATTPRPTSSRNNQRTSSTSPPRRTSTTRKPVSPSTESYDYDYYDLPPGSTSEKVRVRVDGTVQCLDRGNFPHPLSFRDASSSPSCNRRFVSCAEVEGNILGWEYECPRHLTFDPIGGICNWAPEGLGCD</sequence>
<evidence type="ECO:0000313" key="3">
    <source>
        <dbReference type="EMBL" id="KAG8222854.1"/>
    </source>
</evidence>
<dbReference type="InterPro" id="IPR002557">
    <property type="entry name" value="Chitin-bd_dom"/>
</dbReference>
<name>A0A8K0JV82_LADFU</name>
<comment type="caution">
    <text evidence="3">The sequence shown here is derived from an EMBL/GenBank/DDBJ whole genome shotgun (WGS) entry which is preliminary data.</text>
</comment>
<dbReference type="Proteomes" id="UP000792457">
    <property type="component" value="Unassembled WGS sequence"/>
</dbReference>
<reference evidence="3" key="2">
    <citation type="submission" date="2017-10" db="EMBL/GenBank/DDBJ databases">
        <title>Ladona fulva Genome sequencing and assembly.</title>
        <authorList>
            <person name="Murali S."/>
            <person name="Richards S."/>
            <person name="Bandaranaike D."/>
            <person name="Bellair M."/>
            <person name="Blankenburg K."/>
            <person name="Chao H."/>
            <person name="Dinh H."/>
            <person name="Doddapaneni H."/>
            <person name="Dugan-Rocha S."/>
            <person name="Elkadiri S."/>
            <person name="Gnanaolivu R."/>
            <person name="Hernandez B."/>
            <person name="Skinner E."/>
            <person name="Javaid M."/>
            <person name="Lee S."/>
            <person name="Li M."/>
            <person name="Ming W."/>
            <person name="Munidasa M."/>
            <person name="Muniz J."/>
            <person name="Nguyen L."/>
            <person name="Hughes D."/>
            <person name="Osuji N."/>
            <person name="Pu L.-L."/>
            <person name="Puazo M."/>
            <person name="Qu C."/>
            <person name="Quiroz J."/>
            <person name="Raj R."/>
            <person name="Weissenberger G."/>
            <person name="Xin Y."/>
            <person name="Zou X."/>
            <person name="Han Y."/>
            <person name="Worley K."/>
            <person name="Muzny D."/>
            <person name="Gibbs R."/>
        </authorList>
    </citation>
    <scope>NUCLEOTIDE SEQUENCE</scope>
    <source>
        <strain evidence="3">Sampled in the wild</strain>
    </source>
</reference>
<keyword evidence="4" id="KW-1185">Reference proteome</keyword>
<dbReference type="PROSITE" id="PS50940">
    <property type="entry name" value="CHIT_BIND_II"/>
    <property type="match status" value="1"/>
</dbReference>
<feature type="compositionally biased region" description="Low complexity" evidence="1">
    <location>
        <begin position="39"/>
        <end position="85"/>
    </location>
</feature>
<dbReference type="GO" id="GO:0005576">
    <property type="term" value="C:extracellular region"/>
    <property type="evidence" value="ECO:0007669"/>
    <property type="project" value="InterPro"/>
</dbReference>
<evidence type="ECO:0000313" key="4">
    <source>
        <dbReference type="Proteomes" id="UP000792457"/>
    </source>
</evidence>
<dbReference type="GO" id="GO:0008061">
    <property type="term" value="F:chitin binding"/>
    <property type="evidence" value="ECO:0007669"/>
    <property type="project" value="InterPro"/>
</dbReference>
<reference evidence="3" key="1">
    <citation type="submission" date="2013-04" db="EMBL/GenBank/DDBJ databases">
        <authorList>
            <person name="Qu J."/>
            <person name="Murali S.C."/>
            <person name="Bandaranaike D."/>
            <person name="Bellair M."/>
            <person name="Blankenburg K."/>
            <person name="Chao H."/>
            <person name="Dinh H."/>
            <person name="Doddapaneni H."/>
            <person name="Downs B."/>
            <person name="Dugan-Rocha S."/>
            <person name="Elkadiri S."/>
            <person name="Gnanaolivu R.D."/>
            <person name="Hernandez B."/>
            <person name="Javaid M."/>
            <person name="Jayaseelan J.C."/>
            <person name="Lee S."/>
            <person name="Li M."/>
            <person name="Ming W."/>
            <person name="Munidasa M."/>
            <person name="Muniz J."/>
            <person name="Nguyen L."/>
            <person name="Ongeri F."/>
            <person name="Osuji N."/>
            <person name="Pu L.-L."/>
            <person name="Puazo M."/>
            <person name="Qu C."/>
            <person name="Quiroz J."/>
            <person name="Raj R."/>
            <person name="Weissenberger G."/>
            <person name="Xin Y."/>
            <person name="Zou X."/>
            <person name="Han Y."/>
            <person name="Richards S."/>
            <person name="Worley K."/>
            <person name="Muzny D."/>
            <person name="Gibbs R."/>
        </authorList>
    </citation>
    <scope>NUCLEOTIDE SEQUENCE</scope>
    <source>
        <strain evidence="3">Sampled in the wild</strain>
    </source>
</reference>